<keyword evidence="1" id="KW-0812">Transmembrane</keyword>
<feature type="transmembrane region" description="Helical" evidence="1">
    <location>
        <begin position="155"/>
        <end position="175"/>
    </location>
</feature>
<dbReference type="Proteomes" id="UP000219559">
    <property type="component" value="Unassembled WGS sequence"/>
</dbReference>
<keyword evidence="3" id="KW-1185">Reference proteome</keyword>
<proteinExistence type="predicted"/>
<evidence type="ECO:0000256" key="1">
    <source>
        <dbReference type="SAM" id="Phobius"/>
    </source>
</evidence>
<evidence type="ECO:0000313" key="3">
    <source>
        <dbReference type="Proteomes" id="UP000219559"/>
    </source>
</evidence>
<sequence length="258" mass="30194">MFQFKRFTNYIKYDLRINGKTYLLSLLALFAALVIIDYILLLDRRVRFGRNQFEPIMAVGLIMAGIFAVGGAFPAFRNKQKTINFLCLPVSRLEKYLWELFLRIPFFFFLFMGVFWLAFHSAKAIYFITRPQDRLVIEEFKFLEIYVNLNPEAELFAYLGTLSLGALLFSGAAFFKKYAHLKTLLSFSLLLFGLFVFMVTLSHIFFPYMLNNVLEIDFFMYNSLFDISSGVLTFLTITILSSLFFLPLAYYLLKEKEI</sequence>
<keyword evidence="1" id="KW-0472">Membrane</keyword>
<feature type="transmembrane region" description="Helical" evidence="1">
    <location>
        <begin position="96"/>
        <end position="119"/>
    </location>
</feature>
<gene>
    <name evidence="2" type="ORF">B7P33_14095</name>
</gene>
<evidence type="ECO:0000313" key="2">
    <source>
        <dbReference type="EMBL" id="PCE63346.1"/>
    </source>
</evidence>
<name>A0A2A4G5T8_9FLAO</name>
<feature type="transmembrane region" description="Helical" evidence="1">
    <location>
        <begin position="56"/>
        <end position="76"/>
    </location>
</feature>
<protein>
    <submittedName>
        <fullName evidence="2">Uncharacterized protein</fullName>
    </submittedName>
</protein>
<dbReference type="RefSeq" id="WP_097443300.1">
    <property type="nucleotide sequence ID" value="NZ_NBWU01000005.1"/>
</dbReference>
<accession>A0A2A4G5T8</accession>
<dbReference type="AlphaFoldDB" id="A0A2A4G5T8"/>
<comment type="caution">
    <text evidence="2">The sequence shown here is derived from an EMBL/GenBank/DDBJ whole genome shotgun (WGS) entry which is preliminary data.</text>
</comment>
<dbReference type="EMBL" id="NBWU01000005">
    <property type="protein sequence ID" value="PCE63346.1"/>
    <property type="molecule type" value="Genomic_DNA"/>
</dbReference>
<feature type="transmembrane region" description="Helical" evidence="1">
    <location>
        <begin position="187"/>
        <end position="210"/>
    </location>
</feature>
<feature type="transmembrane region" description="Helical" evidence="1">
    <location>
        <begin position="21"/>
        <end position="41"/>
    </location>
</feature>
<keyword evidence="1" id="KW-1133">Transmembrane helix</keyword>
<organism evidence="2 3">
    <name type="scientific">Sediminicola luteus</name>
    <dbReference type="NCBI Taxonomy" id="319238"/>
    <lineage>
        <taxon>Bacteria</taxon>
        <taxon>Pseudomonadati</taxon>
        <taxon>Bacteroidota</taxon>
        <taxon>Flavobacteriia</taxon>
        <taxon>Flavobacteriales</taxon>
        <taxon>Flavobacteriaceae</taxon>
        <taxon>Sediminicola</taxon>
    </lineage>
</organism>
<feature type="transmembrane region" description="Helical" evidence="1">
    <location>
        <begin position="230"/>
        <end position="253"/>
    </location>
</feature>
<dbReference type="OrthoDB" id="1421854at2"/>
<reference evidence="2 3" key="1">
    <citation type="submission" date="2017-04" db="EMBL/GenBank/DDBJ databases">
        <title>A new member of the family Flavobacteriaceae isolated from ascidians.</title>
        <authorList>
            <person name="Chen L."/>
        </authorList>
    </citation>
    <scope>NUCLEOTIDE SEQUENCE [LARGE SCALE GENOMIC DNA]</scope>
    <source>
        <strain evidence="2 3">HQA918</strain>
    </source>
</reference>